<dbReference type="RefSeq" id="XP_013865652.1">
    <property type="nucleotide sequence ID" value="XM_014010198.1"/>
</dbReference>
<protein>
    <recommendedName>
        <fullName evidence="3">Arsenite methyltransferase</fullName>
        <ecNumber evidence="2">2.1.1.137</ecNumber>
    </recommendedName>
</protein>
<evidence type="ECO:0000313" key="8">
    <source>
        <dbReference type="Proteomes" id="UP000192220"/>
    </source>
</evidence>
<dbReference type="SUPFAM" id="SSF53335">
    <property type="entry name" value="S-adenosyl-L-methionine-dependent methyltransferases"/>
    <property type="match status" value="1"/>
</dbReference>
<dbReference type="PANTHER" id="PTHR43675">
    <property type="entry name" value="ARSENITE METHYLTRANSFERASE"/>
    <property type="match status" value="1"/>
</dbReference>
<evidence type="ECO:0000313" key="9">
    <source>
        <dbReference type="RefSeq" id="XP_013865652.1"/>
    </source>
</evidence>
<comment type="catalytic activity">
    <reaction evidence="6">
        <text>arsenic triglutathione + 3 [thioredoxin]-dithiol + 3 S-adenosyl-L-methionine = trimethylarsine + 3 [thioredoxin]-disulfide + 3 glutathione + 3 S-adenosyl-L-homocysteine + 3 H(+)</text>
        <dbReference type="Rhea" id="RHEA:69432"/>
        <dbReference type="Rhea" id="RHEA-COMP:10698"/>
        <dbReference type="Rhea" id="RHEA-COMP:10700"/>
        <dbReference type="ChEBI" id="CHEBI:15378"/>
        <dbReference type="ChEBI" id="CHEBI:27130"/>
        <dbReference type="ChEBI" id="CHEBI:29950"/>
        <dbReference type="ChEBI" id="CHEBI:50058"/>
        <dbReference type="ChEBI" id="CHEBI:57856"/>
        <dbReference type="ChEBI" id="CHEBI:57925"/>
        <dbReference type="ChEBI" id="CHEBI:59789"/>
        <dbReference type="ChEBI" id="CHEBI:183640"/>
        <dbReference type="EC" id="2.1.1.137"/>
    </reaction>
</comment>
<dbReference type="InterPro" id="IPR026669">
    <property type="entry name" value="Arsenite_MeTrfase-like"/>
</dbReference>
<comment type="similarity">
    <text evidence="1">Belongs to the methyltransferase superfamily. Arsenite methyltransferase family.</text>
</comment>
<dbReference type="GO" id="GO:0009404">
    <property type="term" value="P:toxin metabolic process"/>
    <property type="evidence" value="ECO:0007669"/>
    <property type="project" value="TreeGrafter"/>
</dbReference>
<keyword evidence="8" id="KW-1185">Reference proteome</keyword>
<keyword evidence="9" id="KW-0808">Transferase</keyword>
<keyword evidence="9" id="KW-0489">Methyltransferase</keyword>
<dbReference type="GeneID" id="106518792"/>
<dbReference type="CDD" id="cd02440">
    <property type="entry name" value="AdoMet_MTases"/>
    <property type="match status" value="1"/>
</dbReference>
<reference evidence="9" key="1">
    <citation type="submission" date="2025-08" db="UniProtKB">
        <authorList>
            <consortium name="RefSeq"/>
        </authorList>
    </citation>
    <scope>IDENTIFICATION</scope>
    <source>
        <strain evidence="9">Quisiro</strain>
        <tissue evidence="9">Liver</tissue>
    </source>
</reference>
<evidence type="ECO:0000256" key="5">
    <source>
        <dbReference type="ARBA" id="ARBA00047943"/>
    </source>
</evidence>
<evidence type="ECO:0000256" key="6">
    <source>
        <dbReference type="ARBA" id="ARBA00048428"/>
    </source>
</evidence>
<dbReference type="KEGG" id="alim:106518792"/>
<evidence type="ECO:0000256" key="3">
    <source>
        <dbReference type="ARBA" id="ARBA00034545"/>
    </source>
</evidence>
<dbReference type="STRING" id="52670.A0A2I4BD35"/>
<comment type="catalytic activity">
    <reaction evidence="4">
        <text>arsenic triglutathione + [thioredoxin]-dithiol + S-adenosyl-L-methionine + 2 H2O = methylarsonous acid + [thioredoxin]-disulfide + 3 glutathione + S-adenosyl-L-homocysteine + H(+)</text>
        <dbReference type="Rhea" id="RHEA:69460"/>
        <dbReference type="Rhea" id="RHEA-COMP:10698"/>
        <dbReference type="Rhea" id="RHEA-COMP:10700"/>
        <dbReference type="ChEBI" id="CHEBI:15377"/>
        <dbReference type="ChEBI" id="CHEBI:15378"/>
        <dbReference type="ChEBI" id="CHEBI:17826"/>
        <dbReference type="ChEBI" id="CHEBI:29950"/>
        <dbReference type="ChEBI" id="CHEBI:50058"/>
        <dbReference type="ChEBI" id="CHEBI:57856"/>
        <dbReference type="ChEBI" id="CHEBI:57925"/>
        <dbReference type="ChEBI" id="CHEBI:59789"/>
        <dbReference type="ChEBI" id="CHEBI:183640"/>
        <dbReference type="EC" id="2.1.1.137"/>
    </reaction>
</comment>
<dbReference type="GO" id="GO:0030791">
    <property type="term" value="F:arsenite methyltransferase activity"/>
    <property type="evidence" value="ECO:0007669"/>
    <property type="project" value="UniProtKB-EC"/>
</dbReference>
<dbReference type="PANTHER" id="PTHR43675:SF9">
    <property type="entry name" value="ARSENITE METHYLTRANSFERASE"/>
    <property type="match status" value="1"/>
</dbReference>
<evidence type="ECO:0000256" key="2">
    <source>
        <dbReference type="ARBA" id="ARBA00034521"/>
    </source>
</evidence>
<dbReference type="InParanoid" id="A0A2I4BD35"/>
<dbReference type="EC" id="2.1.1.137" evidence="2"/>
<dbReference type="GO" id="GO:0005829">
    <property type="term" value="C:cytosol"/>
    <property type="evidence" value="ECO:0007669"/>
    <property type="project" value="TreeGrafter"/>
</dbReference>
<dbReference type="OrthoDB" id="8300214at2759"/>
<dbReference type="Gene3D" id="3.40.50.150">
    <property type="entry name" value="Vaccinia Virus protein VP39"/>
    <property type="match status" value="1"/>
</dbReference>
<evidence type="ECO:0000256" key="1">
    <source>
        <dbReference type="ARBA" id="ARBA00034487"/>
    </source>
</evidence>
<dbReference type="GO" id="GO:0018872">
    <property type="term" value="P:arsonoacetate metabolic process"/>
    <property type="evidence" value="ECO:0007669"/>
    <property type="project" value="TreeGrafter"/>
</dbReference>
<organism evidence="8 9">
    <name type="scientific">Austrofundulus limnaeus</name>
    <name type="common">Annual killifish</name>
    <dbReference type="NCBI Taxonomy" id="52670"/>
    <lineage>
        <taxon>Eukaryota</taxon>
        <taxon>Metazoa</taxon>
        <taxon>Chordata</taxon>
        <taxon>Craniata</taxon>
        <taxon>Vertebrata</taxon>
        <taxon>Euteleostomi</taxon>
        <taxon>Actinopterygii</taxon>
        <taxon>Neopterygii</taxon>
        <taxon>Teleostei</taxon>
        <taxon>Neoteleostei</taxon>
        <taxon>Acanthomorphata</taxon>
        <taxon>Ovalentaria</taxon>
        <taxon>Atherinomorphae</taxon>
        <taxon>Cyprinodontiformes</taxon>
        <taxon>Rivulidae</taxon>
        <taxon>Austrofundulus</taxon>
    </lineage>
</organism>
<accession>A0A2I4BD35</accession>
<comment type="catalytic activity">
    <reaction evidence="5">
        <text>arsenic triglutathione + 2 [thioredoxin]-dithiol + 2 S-adenosyl-L-methionine + H2O = dimethylarsinous acid + 2 [thioredoxin]-disulfide + 3 glutathione + 2 S-adenosyl-L-homocysteine + 2 H(+)</text>
        <dbReference type="Rhea" id="RHEA:69464"/>
        <dbReference type="Rhea" id="RHEA-COMP:10698"/>
        <dbReference type="Rhea" id="RHEA-COMP:10700"/>
        <dbReference type="ChEBI" id="CHEBI:15377"/>
        <dbReference type="ChEBI" id="CHEBI:15378"/>
        <dbReference type="ChEBI" id="CHEBI:23808"/>
        <dbReference type="ChEBI" id="CHEBI:29950"/>
        <dbReference type="ChEBI" id="CHEBI:50058"/>
        <dbReference type="ChEBI" id="CHEBI:57856"/>
        <dbReference type="ChEBI" id="CHEBI:57925"/>
        <dbReference type="ChEBI" id="CHEBI:59789"/>
        <dbReference type="ChEBI" id="CHEBI:183640"/>
        <dbReference type="EC" id="2.1.1.137"/>
    </reaction>
</comment>
<evidence type="ECO:0000259" key="7">
    <source>
        <dbReference type="Pfam" id="PF13847"/>
    </source>
</evidence>
<name>A0A2I4BD35_AUSLI</name>
<dbReference type="Proteomes" id="UP000192220">
    <property type="component" value="Unplaced"/>
</dbReference>
<dbReference type="InterPro" id="IPR025714">
    <property type="entry name" value="Methyltranfer_dom"/>
</dbReference>
<proteinExistence type="inferred from homology"/>
<sequence length="183" mass="20437">MKEFGYKKPNVSFVQGYIEALTEVGLEQNSFDITISNCVVNLSPDKKRVLAEVYSVLKEGGELYFSDIYCSGRLTKEIKNHKILWGECLGGALWWKDVLELANEVGFSVPRLVTANVVTVDNKELEDILGTFIYICILFVSKVARLLSLCTYGFSLGILVFSHRPNTCLLGSSITLNCPYSCE</sequence>
<dbReference type="Pfam" id="PF13847">
    <property type="entry name" value="Methyltransf_31"/>
    <property type="match status" value="1"/>
</dbReference>
<gene>
    <name evidence="9" type="primary">LOC106518792</name>
</gene>
<evidence type="ECO:0000256" key="4">
    <source>
        <dbReference type="ARBA" id="ARBA00047941"/>
    </source>
</evidence>
<dbReference type="InterPro" id="IPR029063">
    <property type="entry name" value="SAM-dependent_MTases_sf"/>
</dbReference>
<feature type="domain" description="Methyltransferase" evidence="7">
    <location>
        <begin position="4"/>
        <end position="105"/>
    </location>
</feature>
<dbReference type="AlphaFoldDB" id="A0A2I4BD35"/>